<dbReference type="GO" id="GO:0080008">
    <property type="term" value="C:Cul4-RING E3 ubiquitin ligase complex"/>
    <property type="evidence" value="ECO:0007669"/>
    <property type="project" value="TreeGrafter"/>
</dbReference>
<protein>
    <submittedName>
        <fullName evidence="4">DDB1- and CUL4-associated factor 4</fullName>
    </submittedName>
</protein>
<evidence type="ECO:0000256" key="3">
    <source>
        <dbReference type="PROSITE-ProRule" id="PRU00221"/>
    </source>
</evidence>
<dbReference type="PANTHER" id="PTHR44472">
    <property type="entry name" value="DDB1- AND CUL4-ASSOCIATED FACTOR 4-RELATED"/>
    <property type="match status" value="1"/>
</dbReference>
<dbReference type="Pfam" id="PF23761">
    <property type="entry name" value="Beta-prop_DCAF4"/>
    <property type="match status" value="1"/>
</dbReference>
<dbReference type="PROSITE" id="PS50082">
    <property type="entry name" value="WD_REPEATS_2"/>
    <property type="match status" value="2"/>
</dbReference>
<dbReference type="InterPro" id="IPR015943">
    <property type="entry name" value="WD40/YVTN_repeat-like_dom_sf"/>
</dbReference>
<sequence length="525" mass="59669">MSQSEFFIHQAKHRVNNVASRGSPTPGRSKTFQLNIKMMNSNKAAKRVRKRSSRGQDENTALILFQEVKEVAWKAILPRREGRRILAFEISFYNQQYQKRFFYDPEKKRYFKITKDHPGKNFVLCQCGGWKDPSHNHRRVIPGNIKVTKKPSRISIVKDLSHREHASTSQTPHRDMLEKLCRLLKVKQKLTLDPGADNYFPMDSFSVSRIEPDACHERLLTLYETKPSGNQICQFHNLLNDKNNNLDVVHNMAMMKNQKITGLLWSPHKQTKNIYIASLQGYGSMSGETMIFEVDGSSQRIVGRCSVQGSTVWTNAWNTNPLYSNMISIGASKVALTLDVSTKRRVIHVKCDSDVFAQEFSWSNPVLYNGSRDGCIRTCDVRLTGSSWPVMCLRQGKLASITCIRVLHDENHLLASGLDGSLKMWDLRARACVQDYRGHVNEITHGLRFYVDPTDSLIFAAGQDSLTRIWSVRSGELIHSIPFPESVDKSLSPIPALYYSEEWGGKGGMPGLFYGAGDSIYSYSY</sequence>
<dbReference type="PANTHER" id="PTHR44472:SF1">
    <property type="entry name" value="DDB1 AND CUL4 ASSOCIATED FACTOR 4"/>
    <property type="match status" value="1"/>
</dbReference>
<dbReference type="OrthoDB" id="128867at2759"/>
<dbReference type="SMART" id="SM00320">
    <property type="entry name" value="WD40"/>
    <property type="match status" value="2"/>
</dbReference>
<gene>
    <name evidence="4" type="primary">DCAF4</name>
    <name evidence="4" type="ORF">OS493_005598</name>
</gene>
<feature type="repeat" description="WD" evidence="3">
    <location>
        <begin position="452"/>
        <end position="480"/>
    </location>
</feature>
<dbReference type="InterPro" id="IPR019775">
    <property type="entry name" value="WD40_repeat_CS"/>
</dbReference>
<organism evidence="4 5">
    <name type="scientific">Desmophyllum pertusum</name>
    <dbReference type="NCBI Taxonomy" id="174260"/>
    <lineage>
        <taxon>Eukaryota</taxon>
        <taxon>Metazoa</taxon>
        <taxon>Cnidaria</taxon>
        <taxon>Anthozoa</taxon>
        <taxon>Hexacorallia</taxon>
        <taxon>Scleractinia</taxon>
        <taxon>Caryophylliina</taxon>
        <taxon>Caryophylliidae</taxon>
        <taxon>Desmophyllum</taxon>
    </lineage>
</organism>
<dbReference type="InterPro" id="IPR052254">
    <property type="entry name" value="CUL4-DDB1_E3_ligase_receptor"/>
</dbReference>
<evidence type="ECO:0000256" key="2">
    <source>
        <dbReference type="ARBA" id="ARBA00022737"/>
    </source>
</evidence>
<proteinExistence type="predicted"/>
<evidence type="ECO:0000313" key="5">
    <source>
        <dbReference type="Proteomes" id="UP001163046"/>
    </source>
</evidence>
<evidence type="ECO:0000256" key="1">
    <source>
        <dbReference type="ARBA" id="ARBA00022574"/>
    </source>
</evidence>
<keyword evidence="1 3" id="KW-0853">WD repeat</keyword>
<keyword evidence="2" id="KW-0677">Repeat</keyword>
<keyword evidence="5" id="KW-1185">Reference proteome</keyword>
<dbReference type="InterPro" id="IPR001680">
    <property type="entry name" value="WD40_rpt"/>
</dbReference>
<dbReference type="Gene3D" id="2.130.10.10">
    <property type="entry name" value="YVTN repeat-like/Quinoprotein amine dehydrogenase"/>
    <property type="match status" value="1"/>
</dbReference>
<dbReference type="AlphaFoldDB" id="A0A9X0CME3"/>
<feature type="repeat" description="WD" evidence="3">
    <location>
        <begin position="394"/>
        <end position="435"/>
    </location>
</feature>
<dbReference type="EMBL" id="MU827303">
    <property type="protein sequence ID" value="KAJ7365490.1"/>
    <property type="molecule type" value="Genomic_DNA"/>
</dbReference>
<comment type="caution">
    <text evidence="4">The sequence shown here is derived from an EMBL/GenBank/DDBJ whole genome shotgun (WGS) entry which is preliminary data.</text>
</comment>
<dbReference type="SUPFAM" id="SSF50978">
    <property type="entry name" value="WD40 repeat-like"/>
    <property type="match status" value="1"/>
</dbReference>
<name>A0A9X0CME3_9CNID</name>
<dbReference type="InterPro" id="IPR036322">
    <property type="entry name" value="WD40_repeat_dom_sf"/>
</dbReference>
<dbReference type="Proteomes" id="UP001163046">
    <property type="component" value="Unassembled WGS sequence"/>
</dbReference>
<dbReference type="PROSITE" id="PS00678">
    <property type="entry name" value="WD_REPEATS_1"/>
    <property type="match status" value="1"/>
</dbReference>
<reference evidence="4" key="1">
    <citation type="submission" date="2023-01" db="EMBL/GenBank/DDBJ databases">
        <title>Genome assembly of the deep-sea coral Lophelia pertusa.</title>
        <authorList>
            <person name="Herrera S."/>
            <person name="Cordes E."/>
        </authorList>
    </citation>
    <scope>NUCLEOTIDE SEQUENCE</scope>
    <source>
        <strain evidence="4">USNM1676648</strain>
        <tissue evidence="4">Polyp</tissue>
    </source>
</reference>
<accession>A0A9X0CME3</accession>
<evidence type="ECO:0000313" key="4">
    <source>
        <dbReference type="EMBL" id="KAJ7365490.1"/>
    </source>
</evidence>